<accession>A0ABY1PXM7</accession>
<organism evidence="1 2">
    <name type="scientific">Neorhodopirellula lusitana</name>
    <dbReference type="NCBI Taxonomy" id="445327"/>
    <lineage>
        <taxon>Bacteria</taxon>
        <taxon>Pseudomonadati</taxon>
        <taxon>Planctomycetota</taxon>
        <taxon>Planctomycetia</taxon>
        <taxon>Pirellulales</taxon>
        <taxon>Pirellulaceae</taxon>
        <taxon>Neorhodopirellula</taxon>
    </lineage>
</organism>
<dbReference type="CDD" id="cd00688">
    <property type="entry name" value="ISOPREN_C2_like"/>
    <property type="match status" value="1"/>
</dbReference>
<gene>
    <name evidence="1" type="ORF">SAMN06265222_103384</name>
</gene>
<evidence type="ECO:0008006" key="3">
    <source>
        <dbReference type="Google" id="ProtNLM"/>
    </source>
</evidence>
<dbReference type="EMBL" id="FXUG01000003">
    <property type="protein sequence ID" value="SMP51955.1"/>
    <property type="molecule type" value="Genomic_DNA"/>
</dbReference>
<dbReference type="RefSeq" id="WP_283432163.1">
    <property type="nucleotide sequence ID" value="NZ_FXUG01000003.1"/>
</dbReference>
<dbReference type="Gene3D" id="1.50.10.20">
    <property type="match status" value="2"/>
</dbReference>
<dbReference type="Proteomes" id="UP001158067">
    <property type="component" value="Unassembled WGS sequence"/>
</dbReference>
<evidence type="ECO:0000313" key="1">
    <source>
        <dbReference type="EMBL" id="SMP51955.1"/>
    </source>
</evidence>
<evidence type="ECO:0000313" key="2">
    <source>
        <dbReference type="Proteomes" id="UP001158067"/>
    </source>
</evidence>
<comment type="caution">
    <text evidence="1">The sequence shown here is derived from an EMBL/GenBank/DDBJ whole genome shotgun (WGS) entry which is preliminary data.</text>
</comment>
<keyword evidence="2" id="KW-1185">Reference proteome</keyword>
<dbReference type="InterPro" id="IPR008930">
    <property type="entry name" value="Terpenoid_cyclase/PrenylTrfase"/>
</dbReference>
<proteinExistence type="predicted"/>
<reference evidence="1 2" key="1">
    <citation type="submission" date="2017-05" db="EMBL/GenBank/DDBJ databases">
        <authorList>
            <person name="Varghese N."/>
            <person name="Submissions S."/>
        </authorList>
    </citation>
    <scope>NUCLEOTIDE SEQUENCE [LARGE SCALE GENOMIC DNA]</scope>
    <source>
        <strain evidence="1 2">DSM 25457</strain>
    </source>
</reference>
<dbReference type="SUPFAM" id="SSF48239">
    <property type="entry name" value="Terpenoid cyclases/Protein prenyltransferases"/>
    <property type="match status" value="1"/>
</dbReference>
<protein>
    <recommendedName>
        <fullName evidence="3">Prenyltransferase</fullName>
    </recommendedName>
</protein>
<name>A0ABY1PXM7_9BACT</name>
<sequence length="370" mass="40595">MTKCFGEFPVSRRAVLTGLLASSIKASSSRLGAADELQGIYVPDAVDRAIDRGIDSLLSHQRDDGAITDRGHATAMTALSIMALASIGVVPDSVSPRGRALNRAIEFVLMPRNQANGYFGERDGSRMYGHGIVTLMLTEMLGMGASVEQNRRIHESLVAALKVILKSQSVRKPPRLQGGWRYTPSARDSDLSVSVWQVMALRSAKNDGLDVPAEAIESAVEYLRNSYTSPMNADGQPRDRVGGFAYTPGTRHPSFTMTAAGLLALQTCGQYDSPLVAGAAEWLLEHPPRSQDRFFYYGMYYYAQGMHQVGGKAAEEAKRLTSEELLNFQSNSGHWNGQHGEERNIGLVYCTTLAILSLSVRYHYLPIYQR</sequence>